<dbReference type="Pfam" id="PF00440">
    <property type="entry name" value="TetR_N"/>
    <property type="match status" value="1"/>
</dbReference>
<accession>A0A1M5VLZ3</accession>
<gene>
    <name evidence="4" type="ORF">SAMN02745129_2851</name>
</gene>
<evidence type="ECO:0000313" key="4">
    <source>
        <dbReference type="EMBL" id="SHH76272.1"/>
    </source>
</evidence>
<dbReference type="RefSeq" id="WP_067656813.1">
    <property type="nucleotide sequence ID" value="NZ_FQXG01000004.1"/>
</dbReference>
<dbReference type="SUPFAM" id="SSF48498">
    <property type="entry name" value="Tetracyclin repressor-like, C-terminal domain"/>
    <property type="match status" value="1"/>
</dbReference>
<evidence type="ECO:0000313" key="5">
    <source>
        <dbReference type="Proteomes" id="UP000184268"/>
    </source>
</evidence>
<dbReference type="OrthoDB" id="116240at2"/>
<protein>
    <submittedName>
        <fullName evidence="4">Transcriptional regulator, TetR family</fullName>
    </submittedName>
</protein>
<dbReference type="Proteomes" id="UP000184268">
    <property type="component" value="Unassembled WGS sequence"/>
</dbReference>
<evidence type="ECO:0000256" key="1">
    <source>
        <dbReference type="ARBA" id="ARBA00023125"/>
    </source>
</evidence>
<dbReference type="AlphaFoldDB" id="A0A1M5VLZ3"/>
<dbReference type="GO" id="GO:0003677">
    <property type="term" value="F:DNA binding"/>
    <property type="evidence" value="ECO:0007669"/>
    <property type="project" value="UniProtKB-UniRule"/>
</dbReference>
<dbReference type="Gene3D" id="1.10.357.10">
    <property type="entry name" value="Tetracycline Repressor, domain 2"/>
    <property type="match status" value="1"/>
</dbReference>
<dbReference type="InterPro" id="IPR001647">
    <property type="entry name" value="HTH_TetR"/>
</dbReference>
<dbReference type="PANTHER" id="PTHR30055:SF222">
    <property type="entry name" value="REGULATORY PROTEIN"/>
    <property type="match status" value="1"/>
</dbReference>
<feature type="domain" description="HTH tetR-type" evidence="3">
    <location>
        <begin position="1"/>
        <end position="61"/>
    </location>
</feature>
<sequence length="187" mass="21153">MSKRQLLLDAALDCFVEQGIDATATARIAKRAGVANGTLFHHFPTKQDLVNALYAEVKQRMSQQLQEGLASDTAPLQQRARILWFNALDWLMAHPKGLRFVLQVRQHPGQGQRLEQLEAWFPILVELIEQGQHSGALAPVPRDLALALCENHLLGCAQFFQEQPDKAQQPEYRNASFNTLWHLLEHS</sequence>
<dbReference type="PROSITE" id="PS50977">
    <property type="entry name" value="HTH_TETR_2"/>
    <property type="match status" value="1"/>
</dbReference>
<evidence type="ECO:0000256" key="2">
    <source>
        <dbReference type="PROSITE-ProRule" id="PRU00335"/>
    </source>
</evidence>
<dbReference type="EMBL" id="FQXG01000004">
    <property type="protein sequence ID" value="SHH76272.1"/>
    <property type="molecule type" value="Genomic_DNA"/>
</dbReference>
<feature type="DNA-binding region" description="H-T-H motif" evidence="2">
    <location>
        <begin position="24"/>
        <end position="43"/>
    </location>
</feature>
<dbReference type="STRING" id="299255.SAMN02745129_2851"/>
<name>A0A1M5VLZ3_9GAMM</name>
<reference evidence="4 5" key="1">
    <citation type="submission" date="2016-11" db="EMBL/GenBank/DDBJ databases">
        <authorList>
            <person name="Jaros S."/>
            <person name="Januszkiewicz K."/>
            <person name="Wedrychowicz H."/>
        </authorList>
    </citation>
    <scope>NUCLEOTIDE SEQUENCE [LARGE SCALE GENOMIC DNA]</scope>
    <source>
        <strain evidence="4 5">DSM 16917</strain>
    </source>
</reference>
<proteinExistence type="predicted"/>
<keyword evidence="1 2" id="KW-0238">DNA-binding</keyword>
<dbReference type="SUPFAM" id="SSF46689">
    <property type="entry name" value="Homeodomain-like"/>
    <property type="match status" value="1"/>
</dbReference>
<dbReference type="InterPro" id="IPR009057">
    <property type="entry name" value="Homeodomain-like_sf"/>
</dbReference>
<keyword evidence="5" id="KW-1185">Reference proteome</keyword>
<dbReference type="PANTHER" id="PTHR30055">
    <property type="entry name" value="HTH-TYPE TRANSCRIPTIONAL REGULATOR RUTR"/>
    <property type="match status" value="1"/>
</dbReference>
<dbReference type="PRINTS" id="PR00455">
    <property type="entry name" value="HTHTETR"/>
</dbReference>
<dbReference type="InterPro" id="IPR050109">
    <property type="entry name" value="HTH-type_TetR-like_transc_reg"/>
</dbReference>
<dbReference type="InterPro" id="IPR036271">
    <property type="entry name" value="Tet_transcr_reg_TetR-rel_C_sf"/>
</dbReference>
<evidence type="ECO:0000259" key="3">
    <source>
        <dbReference type="PROSITE" id="PS50977"/>
    </source>
</evidence>
<organism evidence="4 5">
    <name type="scientific">Ferrimonas marina</name>
    <dbReference type="NCBI Taxonomy" id="299255"/>
    <lineage>
        <taxon>Bacteria</taxon>
        <taxon>Pseudomonadati</taxon>
        <taxon>Pseudomonadota</taxon>
        <taxon>Gammaproteobacteria</taxon>
        <taxon>Alteromonadales</taxon>
        <taxon>Ferrimonadaceae</taxon>
        <taxon>Ferrimonas</taxon>
    </lineage>
</organism>